<name>A0ABT3TAE1_9GAMM</name>
<proteinExistence type="predicted"/>
<dbReference type="EMBL" id="SHNN01000001">
    <property type="protein sequence ID" value="MCX2979248.1"/>
    <property type="molecule type" value="Genomic_DNA"/>
</dbReference>
<dbReference type="Gene3D" id="1.10.150.240">
    <property type="entry name" value="Putative phosphatase, domain 2"/>
    <property type="match status" value="1"/>
</dbReference>
<dbReference type="InterPro" id="IPR006439">
    <property type="entry name" value="HAD-SF_hydro_IA"/>
</dbReference>
<dbReference type="Gene3D" id="3.40.50.1000">
    <property type="entry name" value="HAD superfamily/HAD-like"/>
    <property type="match status" value="1"/>
</dbReference>
<gene>
    <name evidence="1" type="ORF">EYC98_00025</name>
</gene>
<protein>
    <submittedName>
        <fullName evidence="1">HAD family phosphatase</fullName>
    </submittedName>
</protein>
<dbReference type="SUPFAM" id="SSF56784">
    <property type="entry name" value="HAD-like"/>
    <property type="match status" value="1"/>
</dbReference>
<dbReference type="CDD" id="cd02603">
    <property type="entry name" value="HAD_sEH-N_like"/>
    <property type="match status" value="1"/>
</dbReference>
<organism evidence="1 2">
    <name type="scientific">Candidatus Litorirhabdus singularis</name>
    <dbReference type="NCBI Taxonomy" id="2518993"/>
    <lineage>
        <taxon>Bacteria</taxon>
        <taxon>Pseudomonadati</taxon>
        <taxon>Pseudomonadota</taxon>
        <taxon>Gammaproteobacteria</taxon>
        <taxon>Cellvibrionales</taxon>
        <taxon>Halieaceae</taxon>
        <taxon>Candidatus Litorirhabdus</taxon>
    </lineage>
</organism>
<dbReference type="Pfam" id="PF00702">
    <property type="entry name" value="Hydrolase"/>
    <property type="match status" value="1"/>
</dbReference>
<evidence type="ECO:0000313" key="2">
    <source>
        <dbReference type="Proteomes" id="UP001143362"/>
    </source>
</evidence>
<reference evidence="1" key="1">
    <citation type="submission" date="2019-02" db="EMBL/GenBank/DDBJ databases">
        <authorList>
            <person name="Li S.-H."/>
        </authorList>
    </citation>
    <scope>NUCLEOTIDE SEQUENCE</scope>
    <source>
        <strain evidence="1">IMCC14734</strain>
    </source>
</reference>
<accession>A0ABT3TAE1</accession>
<evidence type="ECO:0000313" key="1">
    <source>
        <dbReference type="EMBL" id="MCX2979248.1"/>
    </source>
</evidence>
<dbReference type="InterPro" id="IPR052898">
    <property type="entry name" value="ACAD10-like"/>
</dbReference>
<sequence length="215" mass="24055">MTIQTVFFDFGGVFTFSPFSVVDDFGIQRGAAPGQFAEIMFGSYHIDGDHPWHRLERGEMSLESCREEIIALGQLQGFEVDLYEVFGSLPRDGGLRTELVDKVVQLQQRDFGLAIITNNVREFSDGWRSLFPVDELFEQVIDSSFEGVRKPNPAIFELALQRMGDVSARQSLFLDDHPANVAAAQALGFNAILVDEDSARVLAEIDQHLQLDNVI</sequence>
<dbReference type="PANTHER" id="PTHR47829">
    <property type="entry name" value="HYDROLASE, PUTATIVE (AFU_ORTHOLOGUE AFUA_1G12880)-RELATED"/>
    <property type="match status" value="1"/>
</dbReference>
<dbReference type="Proteomes" id="UP001143362">
    <property type="component" value="Unassembled WGS sequence"/>
</dbReference>
<dbReference type="InterPro" id="IPR023198">
    <property type="entry name" value="PGP-like_dom2"/>
</dbReference>
<keyword evidence="2" id="KW-1185">Reference proteome</keyword>
<dbReference type="SFLD" id="SFLDG01129">
    <property type="entry name" value="C1.5:_HAD__Beta-PGM__Phosphata"/>
    <property type="match status" value="1"/>
</dbReference>
<dbReference type="InterPro" id="IPR036412">
    <property type="entry name" value="HAD-like_sf"/>
</dbReference>
<dbReference type="SFLD" id="SFLDS00003">
    <property type="entry name" value="Haloacid_Dehalogenase"/>
    <property type="match status" value="1"/>
</dbReference>
<dbReference type="RefSeq" id="WP_279243249.1">
    <property type="nucleotide sequence ID" value="NZ_SHNN01000001.1"/>
</dbReference>
<comment type="caution">
    <text evidence="1">The sequence shown here is derived from an EMBL/GenBank/DDBJ whole genome shotgun (WGS) entry which is preliminary data.</text>
</comment>
<dbReference type="InterPro" id="IPR023214">
    <property type="entry name" value="HAD_sf"/>
</dbReference>
<dbReference type="NCBIfam" id="TIGR01509">
    <property type="entry name" value="HAD-SF-IA-v3"/>
    <property type="match status" value="1"/>
</dbReference>
<dbReference type="PANTHER" id="PTHR47829:SF1">
    <property type="entry name" value="HAD FAMILY PHOSPHATASE"/>
    <property type="match status" value="1"/>
</dbReference>